<feature type="compositionally biased region" description="Basic and acidic residues" evidence="1">
    <location>
        <begin position="35"/>
        <end position="51"/>
    </location>
</feature>
<dbReference type="InterPro" id="IPR003347">
    <property type="entry name" value="JmjC_dom"/>
</dbReference>
<dbReference type="OrthoDB" id="3860121at2759"/>
<keyword evidence="4" id="KW-1185">Reference proteome</keyword>
<accession>A0A6A6FFN4</accession>
<feature type="compositionally biased region" description="Basic and acidic residues" evidence="1">
    <location>
        <begin position="94"/>
        <end position="105"/>
    </location>
</feature>
<dbReference type="Gene3D" id="2.60.120.650">
    <property type="entry name" value="Cupin"/>
    <property type="match status" value="1"/>
</dbReference>
<feature type="compositionally biased region" description="Pro residues" evidence="1">
    <location>
        <begin position="141"/>
        <end position="155"/>
    </location>
</feature>
<feature type="region of interest" description="Disordered" evidence="1">
    <location>
        <begin position="33"/>
        <end position="158"/>
    </location>
</feature>
<reference evidence="3" key="1">
    <citation type="journal article" date="2020" name="Stud. Mycol.">
        <title>101 Dothideomycetes genomes: a test case for predicting lifestyles and emergence of pathogens.</title>
        <authorList>
            <person name="Haridas S."/>
            <person name="Albert R."/>
            <person name="Binder M."/>
            <person name="Bloem J."/>
            <person name="Labutti K."/>
            <person name="Salamov A."/>
            <person name="Andreopoulos B."/>
            <person name="Baker S."/>
            <person name="Barry K."/>
            <person name="Bills G."/>
            <person name="Bluhm B."/>
            <person name="Cannon C."/>
            <person name="Castanera R."/>
            <person name="Culley D."/>
            <person name="Daum C."/>
            <person name="Ezra D."/>
            <person name="Gonzalez J."/>
            <person name="Henrissat B."/>
            <person name="Kuo A."/>
            <person name="Liang C."/>
            <person name="Lipzen A."/>
            <person name="Lutzoni F."/>
            <person name="Magnuson J."/>
            <person name="Mondo S."/>
            <person name="Nolan M."/>
            <person name="Ohm R."/>
            <person name="Pangilinan J."/>
            <person name="Park H.-J."/>
            <person name="Ramirez L."/>
            <person name="Alfaro M."/>
            <person name="Sun H."/>
            <person name="Tritt A."/>
            <person name="Yoshinaga Y."/>
            <person name="Zwiers L.-H."/>
            <person name="Turgeon B."/>
            <person name="Goodwin S."/>
            <person name="Spatafora J."/>
            <person name="Crous P."/>
            <person name="Grigoriev I."/>
        </authorList>
    </citation>
    <scope>NUCLEOTIDE SEQUENCE</scope>
    <source>
        <strain evidence="3">SCOH1-5</strain>
    </source>
</reference>
<gene>
    <name evidence="3" type="ORF">CERZMDRAFT_97963</name>
</gene>
<dbReference type="Proteomes" id="UP000799539">
    <property type="component" value="Unassembled WGS sequence"/>
</dbReference>
<name>A0A6A6FFN4_9PEZI</name>
<evidence type="ECO:0000259" key="2">
    <source>
        <dbReference type="PROSITE" id="PS51184"/>
    </source>
</evidence>
<feature type="compositionally biased region" description="Polar residues" evidence="1">
    <location>
        <begin position="77"/>
        <end position="89"/>
    </location>
</feature>
<feature type="domain" description="JmjC" evidence="2">
    <location>
        <begin position="314"/>
        <end position="485"/>
    </location>
</feature>
<proteinExistence type="predicted"/>
<dbReference type="SUPFAM" id="SSF51197">
    <property type="entry name" value="Clavaminate synthase-like"/>
    <property type="match status" value="1"/>
</dbReference>
<dbReference type="EMBL" id="ML992674">
    <property type="protein sequence ID" value="KAF2212048.1"/>
    <property type="molecule type" value="Genomic_DNA"/>
</dbReference>
<evidence type="ECO:0000313" key="4">
    <source>
        <dbReference type="Proteomes" id="UP000799539"/>
    </source>
</evidence>
<organism evidence="3 4">
    <name type="scientific">Cercospora zeae-maydis SCOH1-5</name>
    <dbReference type="NCBI Taxonomy" id="717836"/>
    <lineage>
        <taxon>Eukaryota</taxon>
        <taxon>Fungi</taxon>
        <taxon>Dikarya</taxon>
        <taxon>Ascomycota</taxon>
        <taxon>Pezizomycotina</taxon>
        <taxon>Dothideomycetes</taxon>
        <taxon>Dothideomycetidae</taxon>
        <taxon>Mycosphaerellales</taxon>
        <taxon>Mycosphaerellaceae</taxon>
        <taxon>Cercospora</taxon>
    </lineage>
</organism>
<evidence type="ECO:0000313" key="3">
    <source>
        <dbReference type="EMBL" id="KAF2212048.1"/>
    </source>
</evidence>
<dbReference type="PROSITE" id="PS51184">
    <property type="entry name" value="JMJC"/>
    <property type="match status" value="1"/>
</dbReference>
<protein>
    <recommendedName>
        <fullName evidence="2">JmjC domain-containing protein</fullName>
    </recommendedName>
</protein>
<dbReference type="AlphaFoldDB" id="A0A6A6FFN4"/>
<evidence type="ECO:0000256" key="1">
    <source>
        <dbReference type="SAM" id="MobiDB-lite"/>
    </source>
</evidence>
<sequence length="558" mass="62170">MADSPACALSQKVVTLTPKEKEEMRSLVVKLPFKRRLEDAPQHATRRRDPANHTTTAGAVADVEADNETQESAAVPMQTSTSTINTMSPITPKFDPRMYGRERSSRPRAKPIYTDSVPRGPQAPAKKRKLSPDVEDVQSLPTPPPTAPSQVPTPPHEADSVMSYMPAPAASHTDLLRNVRPVRDEEGDRRYIEAMMLELQASVKEKRNTVHKRSAGRILDLLSMAEFPAADEAKFLSRDEALAEVEPGKFFNGPIITAEQQPLSLSNVSEFLGEYYENSVKAHIQDSGASTGKTGSSVRTVSMRQVKERFSSGKPENYPWNLLELATHHDDGLRPLFLSNEDCRLITKLKIPQSADETRRRKYEPGFKDVEKWALLAQAGALTEPHQDSHGYSTFITLNQGCIGFGWLSHPSAEERAAWRRNPQYFRGGRWRYVVLKPGQTVFFPAGTVHMVFRLREAGDSLAFGGHVLRCSNIVHWVKTLLDEHENPDIVNEDLSEAAVGYLERVEKFVNQAGKLGQQEKWGGSQAIAEFKKLKKQFMELPKPKKLAGKKSANAATG</sequence>